<evidence type="ECO:0000313" key="1">
    <source>
        <dbReference type="EMBL" id="EID53439.1"/>
    </source>
</evidence>
<evidence type="ECO:0000313" key="2">
    <source>
        <dbReference type="Proteomes" id="UP000004691"/>
    </source>
</evidence>
<accession>I0UZY6</accession>
<dbReference type="Pfam" id="PF19562">
    <property type="entry name" value="DUF6084"/>
    <property type="match status" value="1"/>
</dbReference>
<dbReference type="Proteomes" id="UP000004691">
    <property type="component" value="Unassembled WGS sequence"/>
</dbReference>
<dbReference type="AlphaFoldDB" id="I0UZY6"/>
<sequence>MSPELSWAITGVDAAPVDAVPTLRFRLRVGCEETGRAAVVRSLTLAVSVRIAAALRDYSEGERRRLRGVFGTPGQWASGIGDLVWARPVVHVPGFTGHTEVDVPVACGQDVELASVSYLSALADGDVPLRFQFSGTLFHERDGRLAAARLPWDSETTYRLPVACWQRLREAYFGRHRWLRVDETVYERLHDYRVRHAYGSPQEAIESLLKLSGSV</sequence>
<dbReference type="STRING" id="882086.SacxiDRAFT_1180"/>
<proteinExistence type="predicted"/>
<organism evidence="1 2">
    <name type="scientific">Saccharomonospora xinjiangensis XJ-54</name>
    <dbReference type="NCBI Taxonomy" id="882086"/>
    <lineage>
        <taxon>Bacteria</taxon>
        <taxon>Bacillati</taxon>
        <taxon>Actinomycetota</taxon>
        <taxon>Actinomycetes</taxon>
        <taxon>Pseudonocardiales</taxon>
        <taxon>Pseudonocardiaceae</taxon>
        <taxon>Saccharomonospora</taxon>
    </lineage>
</organism>
<name>I0UZY6_9PSEU</name>
<reference evidence="1 2" key="1">
    <citation type="submission" date="2012-01" db="EMBL/GenBank/DDBJ databases">
        <title>Improved High-Quality Draft sequence of Saccharomonospora xinjiangensis XJ-54.</title>
        <authorList>
            <consortium name="US DOE Joint Genome Institute"/>
            <person name="Lucas S."/>
            <person name="Han J."/>
            <person name="Lapidus A."/>
            <person name="Cheng J.-F."/>
            <person name="Goodwin L."/>
            <person name="Pitluck S."/>
            <person name="Peters L."/>
            <person name="Mikhailova N."/>
            <person name="Teshima H."/>
            <person name="Detter J.C."/>
            <person name="Han C."/>
            <person name="Tapia R."/>
            <person name="Land M."/>
            <person name="Hauser L."/>
            <person name="Kyrpides N."/>
            <person name="Ivanova N."/>
            <person name="Pagani I."/>
            <person name="Brambilla E.-M."/>
            <person name="Klenk H.-P."/>
            <person name="Woyke T."/>
        </authorList>
    </citation>
    <scope>NUCLEOTIDE SEQUENCE [LARGE SCALE GENOMIC DNA]</scope>
    <source>
        <strain evidence="1 2">XJ-54</strain>
    </source>
</reference>
<protein>
    <submittedName>
        <fullName evidence="1">Uncharacterized protein</fullName>
    </submittedName>
</protein>
<dbReference type="eggNOG" id="ENOG5030M2D">
    <property type="taxonomic scope" value="Bacteria"/>
</dbReference>
<dbReference type="HOGENOM" id="CLU_1155880_0_0_11"/>
<gene>
    <name evidence="1" type="ORF">SacxiDRAFT_1180</name>
</gene>
<dbReference type="InterPro" id="IPR045730">
    <property type="entry name" value="DUF6084"/>
</dbReference>
<keyword evidence="2" id="KW-1185">Reference proteome</keyword>
<dbReference type="EMBL" id="JH636049">
    <property type="protein sequence ID" value="EID53439.1"/>
    <property type="molecule type" value="Genomic_DNA"/>
</dbReference>